<proteinExistence type="predicted"/>
<reference evidence="1 2" key="1">
    <citation type="submission" date="2018-11" db="EMBL/GenBank/DDBJ databases">
        <authorList>
            <person name="Li F."/>
        </authorList>
    </citation>
    <scope>NUCLEOTIDE SEQUENCE [LARGE SCALE GENOMIC DNA]</scope>
    <source>
        <strain evidence="1 2">Gsoil 818</strain>
    </source>
</reference>
<dbReference type="EMBL" id="RJSF01000044">
    <property type="protein sequence ID" value="RNM12694.1"/>
    <property type="molecule type" value="Genomic_DNA"/>
</dbReference>
<organism evidence="1 2">
    <name type="scientific">Nocardioides pocheonensis</name>
    <dbReference type="NCBI Taxonomy" id="661485"/>
    <lineage>
        <taxon>Bacteria</taxon>
        <taxon>Bacillati</taxon>
        <taxon>Actinomycetota</taxon>
        <taxon>Actinomycetes</taxon>
        <taxon>Propionibacteriales</taxon>
        <taxon>Nocardioidaceae</taxon>
        <taxon>Nocardioides</taxon>
    </lineage>
</organism>
<dbReference type="RefSeq" id="WP_123224457.1">
    <property type="nucleotide sequence ID" value="NZ_RJSF01000044.1"/>
</dbReference>
<evidence type="ECO:0000313" key="1">
    <source>
        <dbReference type="EMBL" id="RNM12694.1"/>
    </source>
</evidence>
<sequence>MTHDERYAEHVRAWAAELRAGSTVPWSDFLGATPSIPPTAAIGSLPGAAQLELVRRLAGEEEAADLPDFGGLADLVLATPGPGRGLVDVPLPWPGRDAEDGATVGTPPVAPEELPAEELLRICTGVLVRLLSAEPTGPVRRPARPWRPWRRAFTLLGAPTTVDLVRRALLRQGLREGGARTTYLVLGGPLEELMAQRWSARVRAGAGVRWQRMWRVAAANDRVPPGIALPTIASHLAEEFDAARVHVVLAPDAQTSLALVAEILGVQAAPIADRYDGLATDLLRRVNPVLTLAVGEEARRDVVARVWPEIAAGESSGPLAAPAGQLAWAIGAGERMATALAGGRYAVHGDPALLVPTRRPGVRRAPDPDDVLAHALRVVTRAWRRHVAGTDAAKGRG</sequence>
<evidence type="ECO:0000313" key="2">
    <source>
        <dbReference type="Proteomes" id="UP000279994"/>
    </source>
</evidence>
<accession>A0A3N0GJP2</accession>
<protein>
    <submittedName>
        <fullName evidence="1">Uncharacterized protein</fullName>
    </submittedName>
</protein>
<dbReference type="AlphaFoldDB" id="A0A3N0GJP2"/>
<comment type="caution">
    <text evidence="1">The sequence shown here is derived from an EMBL/GenBank/DDBJ whole genome shotgun (WGS) entry which is preliminary data.</text>
</comment>
<gene>
    <name evidence="1" type="ORF">EFL26_19035</name>
</gene>
<name>A0A3N0GJP2_9ACTN</name>
<dbReference type="Proteomes" id="UP000279994">
    <property type="component" value="Unassembled WGS sequence"/>
</dbReference>
<dbReference type="OrthoDB" id="3790875at2"/>
<keyword evidence="2" id="KW-1185">Reference proteome</keyword>